<dbReference type="SUPFAM" id="SSF55729">
    <property type="entry name" value="Acyl-CoA N-acyltransferases (Nat)"/>
    <property type="match status" value="1"/>
</dbReference>
<dbReference type="Pfam" id="PF00132">
    <property type="entry name" value="Hexapep"/>
    <property type="match status" value="1"/>
</dbReference>
<dbReference type="EC" id="2.3.1.18" evidence="6"/>
<dbReference type="PROSITE" id="PS51186">
    <property type="entry name" value="GNAT"/>
    <property type="match status" value="1"/>
</dbReference>
<organism evidence="6 7">
    <name type="scientific">Dorea formicigenerans</name>
    <dbReference type="NCBI Taxonomy" id="39486"/>
    <lineage>
        <taxon>Bacteria</taxon>
        <taxon>Bacillati</taxon>
        <taxon>Bacillota</taxon>
        <taxon>Clostridia</taxon>
        <taxon>Lachnospirales</taxon>
        <taxon>Lachnospiraceae</taxon>
        <taxon>Dorea</taxon>
    </lineage>
</organism>
<evidence type="ECO:0000256" key="3">
    <source>
        <dbReference type="ARBA" id="ARBA00022737"/>
    </source>
</evidence>
<dbReference type="PANTHER" id="PTHR43017">
    <property type="entry name" value="GALACTOSIDE O-ACETYLTRANSFERASE"/>
    <property type="match status" value="1"/>
</dbReference>
<dbReference type="InterPro" id="IPR039369">
    <property type="entry name" value="LacA-like"/>
</dbReference>
<dbReference type="PROSITE" id="PS00101">
    <property type="entry name" value="HEXAPEP_TRANSFERASES"/>
    <property type="match status" value="1"/>
</dbReference>
<name>A0A564TZQ6_9FIRM</name>
<dbReference type="Proteomes" id="UP000358366">
    <property type="component" value="Unassembled WGS sequence"/>
</dbReference>
<dbReference type="InterPro" id="IPR000182">
    <property type="entry name" value="GNAT_dom"/>
</dbReference>
<dbReference type="FunFam" id="2.160.10.10:FF:000008">
    <property type="entry name" value="Maltose O-acetyltransferase"/>
    <property type="match status" value="1"/>
</dbReference>
<comment type="similarity">
    <text evidence="1">Belongs to the transferase hexapeptide repeat family.</text>
</comment>
<dbReference type="Gene3D" id="3.40.630.30">
    <property type="match status" value="1"/>
</dbReference>
<protein>
    <submittedName>
        <fullName evidence="6">Galactoside O-acetyltransferase</fullName>
        <ecNumber evidence="6">2.3.1.18</ecNumber>
    </submittedName>
</protein>
<dbReference type="SUPFAM" id="SSF51161">
    <property type="entry name" value="Trimeric LpxA-like enzymes"/>
    <property type="match status" value="1"/>
</dbReference>
<proteinExistence type="inferred from homology"/>
<evidence type="ECO:0000313" key="6">
    <source>
        <dbReference type="EMBL" id="VUX12801.1"/>
    </source>
</evidence>
<dbReference type="PANTHER" id="PTHR43017:SF1">
    <property type="entry name" value="ACETYLTRANSFERASE YJL218W-RELATED"/>
    <property type="match status" value="1"/>
</dbReference>
<dbReference type="Gene3D" id="2.160.10.10">
    <property type="entry name" value="Hexapeptide repeat proteins"/>
    <property type="match status" value="1"/>
</dbReference>
<dbReference type="GO" id="GO:0008870">
    <property type="term" value="F:galactoside O-acetyltransferase activity"/>
    <property type="evidence" value="ECO:0007669"/>
    <property type="project" value="UniProtKB-EC"/>
</dbReference>
<dbReference type="InterPro" id="IPR018357">
    <property type="entry name" value="Hexapep_transf_CS"/>
</dbReference>
<dbReference type="InterPro" id="IPR011004">
    <property type="entry name" value="Trimer_LpxA-like_sf"/>
</dbReference>
<dbReference type="Pfam" id="PF00583">
    <property type="entry name" value="Acetyltransf_1"/>
    <property type="match status" value="1"/>
</dbReference>
<dbReference type="EMBL" id="CABHNI010000033">
    <property type="protein sequence ID" value="VUX12801.1"/>
    <property type="molecule type" value="Genomic_DNA"/>
</dbReference>
<accession>A0A564TZQ6</accession>
<keyword evidence="3" id="KW-0677">Repeat</keyword>
<dbReference type="CDD" id="cd04301">
    <property type="entry name" value="NAT_SF"/>
    <property type="match status" value="1"/>
</dbReference>
<evidence type="ECO:0000256" key="2">
    <source>
        <dbReference type="ARBA" id="ARBA00022679"/>
    </source>
</evidence>
<dbReference type="SMART" id="SM01266">
    <property type="entry name" value="Mac"/>
    <property type="match status" value="1"/>
</dbReference>
<evidence type="ECO:0000259" key="5">
    <source>
        <dbReference type="PROSITE" id="PS51186"/>
    </source>
</evidence>
<keyword evidence="2 6" id="KW-0808">Transferase</keyword>
<dbReference type="RefSeq" id="WP_081646464.1">
    <property type="nucleotide sequence ID" value="NZ_CABHNI010000033.1"/>
</dbReference>
<evidence type="ECO:0000256" key="4">
    <source>
        <dbReference type="ARBA" id="ARBA00023315"/>
    </source>
</evidence>
<evidence type="ECO:0000313" key="7">
    <source>
        <dbReference type="Proteomes" id="UP000358366"/>
    </source>
</evidence>
<dbReference type="InterPro" id="IPR024688">
    <property type="entry name" value="Mac_dom"/>
</dbReference>
<keyword evidence="4 6" id="KW-0012">Acyltransferase</keyword>
<dbReference type="Pfam" id="PF12464">
    <property type="entry name" value="Mac"/>
    <property type="match status" value="1"/>
</dbReference>
<dbReference type="AlphaFoldDB" id="A0A564TZQ6"/>
<dbReference type="CDD" id="cd03357">
    <property type="entry name" value="LbH_MAT_GAT"/>
    <property type="match status" value="1"/>
</dbReference>
<dbReference type="InterPro" id="IPR001451">
    <property type="entry name" value="Hexapep"/>
</dbReference>
<reference evidence="6 7" key="1">
    <citation type="submission" date="2019-07" db="EMBL/GenBank/DDBJ databases">
        <authorList>
            <person name="Hibberd C M."/>
            <person name="Gehrig L. J."/>
            <person name="Chang H.-W."/>
            <person name="Venkatesh S."/>
        </authorList>
    </citation>
    <scope>NUCLEOTIDE SEQUENCE [LARGE SCALE GENOMIC DNA]</scope>
    <source>
        <strain evidence="6">Dorea_formicigenerans_SSTS_Bg7063</strain>
    </source>
</reference>
<gene>
    <name evidence="6" type="primary">lacA_2</name>
    <name evidence="6" type="ORF">DFSSTS7063_02000</name>
</gene>
<feature type="domain" description="N-acetyltransferase" evidence="5">
    <location>
        <begin position="1"/>
        <end position="158"/>
    </location>
</feature>
<dbReference type="InterPro" id="IPR016181">
    <property type="entry name" value="Acyl_CoA_acyltransferase"/>
</dbReference>
<evidence type="ECO:0000256" key="1">
    <source>
        <dbReference type="ARBA" id="ARBA00007274"/>
    </source>
</evidence>
<sequence>MQIETYSGKYDDEIISLILDIQNNESKINLSLEEQPDLLTIHDSYQKNGGEFWIALDQGNVIGTLGLMIKADHCAIMKKFFVKKEYRSQKVGLALYMKLLEFAKEAEVKHIILDTPSVAHTSHRFYEKAGFRKIKTEELPVPYTYPDRNCILYMLDLGETSQMTEWEKLQAGQMYNDFVDDLFQRRIVAKKLFRAYNKTEDEEVEKRNEILAQLLGKVGKNVWIEPDFRCEFGKNIVIEDNVYINFGCVILDCAEVVIGANTLLGPNIGIYPVNHAIDAEERIKGGCSGKPVRIGKNVWLGGDVKILAGVTIGDNTIIGAGSVVPKDIPENVIAVGNPCKVLREITEADKTDYLKNAETW</sequence>